<proteinExistence type="predicted"/>
<accession>A0A4Y6PSG0</accession>
<evidence type="ECO:0000313" key="2">
    <source>
        <dbReference type="Proteomes" id="UP000315995"/>
    </source>
</evidence>
<reference evidence="1 2" key="1">
    <citation type="submission" date="2019-06" db="EMBL/GenBank/DDBJ databases">
        <title>Persicimonas caeni gen. nov., sp. nov., a predatory bacterium isolated from solar saltern.</title>
        <authorList>
            <person name="Wang S."/>
        </authorList>
    </citation>
    <scope>NUCLEOTIDE SEQUENCE [LARGE SCALE GENOMIC DNA]</scope>
    <source>
        <strain evidence="1 2">YN101</strain>
    </source>
</reference>
<evidence type="ECO:0000313" key="1">
    <source>
        <dbReference type="EMBL" id="QDG50947.1"/>
    </source>
</evidence>
<dbReference type="OrthoDB" id="9758603at2"/>
<gene>
    <name evidence="1" type="ORF">FIV42_09435</name>
</gene>
<keyword evidence="2" id="KW-1185">Reference proteome</keyword>
<accession>A0A5B8Y4Q6</accession>
<dbReference type="AlphaFoldDB" id="A0A4Y6PSG0"/>
<dbReference type="Proteomes" id="UP000315995">
    <property type="component" value="Chromosome"/>
</dbReference>
<organism evidence="1 2">
    <name type="scientific">Persicimonas caeni</name>
    <dbReference type="NCBI Taxonomy" id="2292766"/>
    <lineage>
        <taxon>Bacteria</taxon>
        <taxon>Deltaproteobacteria</taxon>
        <taxon>Bradymonadales</taxon>
        <taxon>Bradymonadaceae</taxon>
        <taxon>Persicimonas</taxon>
    </lineage>
</organism>
<sequence length="412" mass="44945">MANGMDLNLATIFGQERHTGLSVAAGAAAGERAGAMRVELYACGKTQPTEQVDVPFEAASLEEFAAFGDLSVELGAEHRFADMSWGLAEGCYYVTAQPVDRAGEPLESCSQVRTPSTFLDPGQSQRFALVSSCDTPGEGAIEVAGQPNHAPRVADVRIDRHGADNVCDTVEICATARDRDGDVMTMHWSVTAEEGNALHLPAPKRTEGRGQLTECVEITPGKGKWNFEVTVRDQLEDGRRYITYEDAYLGNYGVIAHSRDTRSFPLEAHCSQTKCPDDPQRRITDITYWITRNGRLLEPTDDLSRVREGDMVDVEFDVAPGCSGTQVTFASYTGSTSEGSRTRAEQASVFSRSYDEGSHLLWNVLPDCKFIADLHLGAPLEAAERAEERPYGDRLLDSFAGGRTACEEADDQ</sequence>
<dbReference type="EMBL" id="CP041186">
    <property type="protein sequence ID" value="QDG50947.1"/>
    <property type="molecule type" value="Genomic_DNA"/>
</dbReference>
<protein>
    <submittedName>
        <fullName evidence="1">Uncharacterized protein</fullName>
    </submittedName>
</protein>
<name>A0A4Y6PSG0_PERCE</name>
<dbReference type="RefSeq" id="WP_141197437.1">
    <property type="nucleotide sequence ID" value="NZ_CP041186.1"/>
</dbReference>